<evidence type="ECO:0000313" key="11">
    <source>
        <dbReference type="Proteomes" id="UP000095728"/>
    </source>
</evidence>
<comment type="similarity">
    <text evidence="3">Belongs to the YAE1 family.</text>
</comment>
<evidence type="ECO:0000256" key="5">
    <source>
        <dbReference type="ARBA" id="ARBA00018400"/>
    </source>
</evidence>
<gene>
    <name evidence="10" type="ORF">AWRI3579_g2801</name>
</gene>
<evidence type="ECO:0000256" key="4">
    <source>
        <dbReference type="ARBA" id="ARBA00017286"/>
    </source>
</evidence>
<keyword evidence="11" id="KW-1185">Reference proteome</keyword>
<accession>A0A1E5RAJ9</accession>
<keyword evidence="6" id="KW-0963">Cytoplasm</keyword>
<evidence type="ECO:0000256" key="3">
    <source>
        <dbReference type="ARBA" id="ARBA00007096"/>
    </source>
</evidence>
<reference evidence="11" key="1">
    <citation type="journal article" date="2016" name="Genome Announc.">
        <title>Genome sequences of three species of Hanseniaspora isolated from spontaneous wine fermentations.</title>
        <authorList>
            <person name="Sternes P.R."/>
            <person name="Lee D."/>
            <person name="Kutyna D.R."/>
            <person name="Borneman A.R."/>
        </authorList>
    </citation>
    <scope>NUCLEOTIDE SEQUENCE [LARGE SCALE GENOMIC DNA]</scope>
    <source>
        <strain evidence="11">AWRI3579</strain>
    </source>
</reference>
<evidence type="ECO:0000256" key="1">
    <source>
        <dbReference type="ARBA" id="ARBA00004123"/>
    </source>
</evidence>
<evidence type="ECO:0000313" key="10">
    <source>
        <dbReference type="EMBL" id="OEJ83940.1"/>
    </source>
</evidence>
<evidence type="ECO:0000256" key="8">
    <source>
        <dbReference type="SAM" id="MobiDB-lite"/>
    </source>
</evidence>
<comment type="caution">
    <text evidence="10">The sequence shown here is derived from an EMBL/GenBank/DDBJ whole genome shotgun (WGS) entry which is preliminary data.</text>
</comment>
<dbReference type="OrthoDB" id="20086at2759"/>
<dbReference type="STRING" id="56408.A0A1E5RAJ9"/>
<organism evidence="10 11">
    <name type="scientific">Hanseniaspora osmophila</name>
    <dbReference type="NCBI Taxonomy" id="56408"/>
    <lineage>
        <taxon>Eukaryota</taxon>
        <taxon>Fungi</taxon>
        <taxon>Dikarya</taxon>
        <taxon>Ascomycota</taxon>
        <taxon>Saccharomycotina</taxon>
        <taxon>Saccharomycetes</taxon>
        <taxon>Saccharomycodales</taxon>
        <taxon>Saccharomycodaceae</taxon>
        <taxon>Hanseniaspora</taxon>
    </lineage>
</organism>
<name>A0A1E5RAJ9_9ASCO</name>
<dbReference type="PANTHER" id="PTHR18829:SF0">
    <property type="entry name" value="PROTEIN YAE1 HOMOLOG"/>
    <property type="match status" value="1"/>
</dbReference>
<dbReference type="GO" id="GO:0005737">
    <property type="term" value="C:cytoplasm"/>
    <property type="evidence" value="ECO:0007669"/>
    <property type="project" value="UniProtKB-SubCell"/>
</dbReference>
<proteinExistence type="inferred from homology"/>
<dbReference type="InParanoid" id="A0A1E5RAJ9"/>
<evidence type="ECO:0000256" key="6">
    <source>
        <dbReference type="ARBA" id="ARBA00022490"/>
    </source>
</evidence>
<evidence type="ECO:0000256" key="2">
    <source>
        <dbReference type="ARBA" id="ARBA00004496"/>
    </source>
</evidence>
<feature type="compositionally biased region" description="Acidic residues" evidence="8">
    <location>
        <begin position="7"/>
        <end position="19"/>
    </location>
</feature>
<keyword evidence="7" id="KW-0539">Nucleus</keyword>
<dbReference type="GO" id="GO:0005634">
    <property type="term" value="C:nucleus"/>
    <property type="evidence" value="ECO:0007669"/>
    <property type="project" value="UniProtKB-SubCell"/>
</dbReference>
<evidence type="ECO:0000259" key="9">
    <source>
        <dbReference type="Pfam" id="PF09811"/>
    </source>
</evidence>
<dbReference type="EMBL" id="LPNM01000008">
    <property type="protein sequence ID" value="OEJ83940.1"/>
    <property type="molecule type" value="Genomic_DNA"/>
</dbReference>
<protein>
    <recommendedName>
        <fullName evidence="5">Protein YAE1</fullName>
    </recommendedName>
    <alternativeName>
        <fullName evidence="4">Protein yae1</fullName>
    </alternativeName>
</protein>
<dbReference type="AlphaFoldDB" id="A0A1E5RAJ9"/>
<feature type="region of interest" description="Disordered" evidence="8">
    <location>
        <begin position="1"/>
        <end position="20"/>
    </location>
</feature>
<dbReference type="InterPro" id="IPR038881">
    <property type="entry name" value="Yae1-like"/>
</dbReference>
<comment type="subcellular location">
    <subcellularLocation>
        <location evidence="2">Cytoplasm</location>
    </subcellularLocation>
    <subcellularLocation>
        <location evidence="1">Nucleus</location>
    </subcellularLocation>
</comment>
<dbReference type="FunCoup" id="A0A1E5RAJ9">
    <property type="interactions" value="8"/>
</dbReference>
<dbReference type="Pfam" id="PF09811">
    <property type="entry name" value="Yae1_N"/>
    <property type="match status" value="1"/>
</dbReference>
<dbReference type="InterPro" id="IPR019191">
    <property type="entry name" value="Essential_protein_Yae1_N"/>
</dbReference>
<sequence>MESLNSESEDDVWGSDTEIDPSKKLKDVHYKNGYVDGITSAKDQNLQQGFDETFTLGADLGYRVGRIIGKLQTLVLFYGNTDEALCNDYASALEHLKIGKVLSKSNFDTAFKSSYNIKELDRWEEKIKFYTELHISK</sequence>
<dbReference type="Proteomes" id="UP000095728">
    <property type="component" value="Unassembled WGS sequence"/>
</dbReference>
<dbReference type="PANTHER" id="PTHR18829">
    <property type="entry name" value="PROTEIN YAE1 HOMOLOG"/>
    <property type="match status" value="1"/>
</dbReference>
<evidence type="ECO:0000256" key="7">
    <source>
        <dbReference type="ARBA" id="ARBA00023242"/>
    </source>
</evidence>
<feature type="domain" description="Essential protein Yae1 N-terminal" evidence="9">
    <location>
        <begin position="33"/>
        <end position="71"/>
    </location>
</feature>